<proteinExistence type="predicted"/>
<dbReference type="RefSeq" id="WP_121240755.1">
    <property type="nucleotide sequence ID" value="NZ_BHVV01000006.1"/>
</dbReference>
<protein>
    <submittedName>
        <fullName evidence="1">Uncharacterized protein</fullName>
    </submittedName>
</protein>
<gene>
    <name evidence="1" type="ORF">DFR35_1230</name>
</gene>
<dbReference type="AlphaFoldDB" id="A0A497XD18"/>
<keyword evidence="2" id="KW-1185">Reference proteome</keyword>
<name>A0A497XD18_9PROT</name>
<evidence type="ECO:0000313" key="2">
    <source>
        <dbReference type="Proteomes" id="UP000268908"/>
    </source>
</evidence>
<dbReference type="Proteomes" id="UP000268908">
    <property type="component" value="Unassembled WGS sequence"/>
</dbReference>
<evidence type="ECO:0000313" key="1">
    <source>
        <dbReference type="EMBL" id="RLJ64589.1"/>
    </source>
</evidence>
<comment type="caution">
    <text evidence="1">The sequence shown here is derived from an EMBL/GenBank/DDBJ whole genome shotgun (WGS) entry which is preliminary data.</text>
</comment>
<accession>A0A497XD18</accession>
<reference evidence="1 2" key="1">
    <citation type="submission" date="2018-10" db="EMBL/GenBank/DDBJ databases">
        <title>Genomic Encyclopedia of Type Strains, Phase IV (KMG-IV): sequencing the most valuable type-strain genomes for metagenomic binning, comparative biology and taxonomic classification.</title>
        <authorList>
            <person name="Goeker M."/>
        </authorList>
    </citation>
    <scope>NUCLEOTIDE SEQUENCE [LARGE SCALE GENOMIC DNA]</scope>
    <source>
        <strain evidence="1 2">DSM 26916</strain>
    </source>
</reference>
<dbReference type="EMBL" id="RCCI01000005">
    <property type="protein sequence ID" value="RLJ64589.1"/>
    <property type="molecule type" value="Genomic_DNA"/>
</dbReference>
<organism evidence="1 2">
    <name type="scientific">Sulfurisoma sediminicola</name>
    <dbReference type="NCBI Taxonomy" id="1381557"/>
    <lineage>
        <taxon>Bacteria</taxon>
        <taxon>Pseudomonadati</taxon>
        <taxon>Pseudomonadota</taxon>
        <taxon>Betaproteobacteria</taxon>
        <taxon>Nitrosomonadales</taxon>
        <taxon>Sterolibacteriaceae</taxon>
        <taxon>Sulfurisoma</taxon>
    </lineage>
</organism>
<sequence>MKNAYPPAIKKVISAYAPVARVWARAAGVELEDVEQELAAAALGGEDPLRAVPRAFGIRKIAGVWRGSDAVIVAIALDDEVDAAAEAGGDLREDPSGLADAAAGGTAAMAARAGTTRRAVQMRLVAQLRRLREGDLFLGGVA</sequence>